<keyword evidence="4" id="KW-1185">Reference proteome</keyword>
<dbReference type="EMBL" id="CP010803">
    <property type="protein sequence ID" value="AJY46806.1"/>
    <property type="molecule type" value="Genomic_DNA"/>
</dbReference>
<feature type="chain" id="PRO_5002295218" description="SsuA/THI5-like domain-containing protein" evidence="1">
    <location>
        <begin position="24"/>
        <end position="342"/>
    </location>
</feature>
<name>A0A0D5LRN3_MAREN</name>
<keyword evidence="1" id="KW-0732">Signal</keyword>
<organism evidence="3 4">
    <name type="scientific">Martelella endophytica</name>
    <dbReference type="NCBI Taxonomy" id="1486262"/>
    <lineage>
        <taxon>Bacteria</taxon>
        <taxon>Pseudomonadati</taxon>
        <taxon>Pseudomonadota</taxon>
        <taxon>Alphaproteobacteria</taxon>
        <taxon>Hyphomicrobiales</taxon>
        <taxon>Aurantimonadaceae</taxon>
        <taxon>Martelella</taxon>
    </lineage>
</organism>
<evidence type="ECO:0000259" key="2">
    <source>
        <dbReference type="Pfam" id="PF09084"/>
    </source>
</evidence>
<dbReference type="PATRIC" id="fig|1486262.3.peg.3269"/>
<protein>
    <recommendedName>
        <fullName evidence="2">SsuA/THI5-like domain-containing protein</fullName>
    </recommendedName>
</protein>
<dbReference type="RefSeq" id="WP_052699884.1">
    <property type="nucleotide sequence ID" value="NZ_CP010803.1"/>
</dbReference>
<dbReference type="Gene3D" id="3.40.190.10">
    <property type="entry name" value="Periplasmic binding protein-like II"/>
    <property type="match status" value="2"/>
</dbReference>
<dbReference type="InterPro" id="IPR015168">
    <property type="entry name" value="SsuA/THI5"/>
</dbReference>
<dbReference type="Proteomes" id="UP000032611">
    <property type="component" value="Chromosome"/>
</dbReference>
<dbReference type="Pfam" id="PF09084">
    <property type="entry name" value="NMT1"/>
    <property type="match status" value="1"/>
</dbReference>
<evidence type="ECO:0000313" key="4">
    <source>
        <dbReference type="Proteomes" id="UP000032611"/>
    </source>
</evidence>
<sequence>MKTLIKSLLLAASLSFTAGSAFAENLPIKFTLDWKAQGPHSWFYLAKEKGYFADEGLDVTIDQGEGSSAAVTRVMSGAYDAGFGDINAVIRAAAKAPDEAPVMVYLVYNGAPFAIISEKDGDVQSLTDLEGKTVAAPTGSATFQLFPALAEANGFDASKVELLNASQNLIEQMLVRGQADAIAQFGQTSYMNFIAMGLDPNEDFNWFYYSDHGLDLYSNGVIVSRELIEDHPEAVKGLVAAINRAIMDVVADPQEGIDALVKVEPLTDTKLETERLQYTIDNQLETTETAEIGLGDLDMERLENSIEMNASLETFDTVPEASAIFDASFLPEKAERMLPTTN</sequence>
<accession>A0A0D5LRN3</accession>
<feature type="domain" description="SsuA/THI5-like" evidence="2">
    <location>
        <begin position="40"/>
        <end position="255"/>
    </location>
</feature>
<gene>
    <name evidence="3" type="ORF">TM49_15825</name>
</gene>
<dbReference type="GO" id="GO:0009228">
    <property type="term" value="P:thiamine biosynthetic process"/>
    <property type="evidence" value="ECO:0007669"/>
    <property type="project" value="InterPro"/>
</dbReference>
<dbReference type="PANTHER" id="PTHR31528">
    <property type="entry name" value="4-AMINO-5-HYDROXYMETHYL-2-METHYLPYRIMIDINE PHOSPHATE SYNTHASE THI11-RELATED"/>
    <property type="match status" value="1"/>
</dbReference>
<reference evidence="3 4" key="1">
    <citation type="journal article" date="2015" name="Genome Announc.">
        <title>Complete genome sequence of Martelella endophytica YC6887, which has antifungal activity associated with a halophyte.</title>
        <authorList>
            <person name="Khan A."/>
            <person name="Khan H."/>
            <person name="Chung E.J."/>
            <person name="Hossain M.T."/>
            <person name="Chung Y.R."/>
        </authorList>
    </citation>
    <scope>NUCLEOTIDE SEQUENCE [LARGE SCALE GENOMIC DNA]</scope>
    <source>
        <strain evidence="3">YC6887</strain>
    </source>
</reference>
<dbReference type="OrthoDB" id="5372616at2"/>
<dbReference type="STRING" id="1486262.TM49_15825"/>
<evidence type="ECO:0000313" key="3">
    <source>
        <dbReference type="EMBL" id="AJY46806.1"/>
    </source>
</evidence>
<dbReference type="PANTHER" id="PTHR31528:SF15">
    <property type="entry name" value="RIBOFLAVIN-BINDING PROTEIN RIBY"/>
    <property type="match status" value="1"/>
</dbReference>
<proteinExistence type="predicted"/>
<evidence type="ECO:0000256" key="1">
    <source>
        <dbReference type="SAM" id="SignalP"/>
    </source>
</evidence>
<feature type="signal peptide" evidence="1">
    <location>
        <begin position="1"/>
        <end position="23"/>
    </location>
</feature>
<dbReference type="AlphaFoldDB" id="A0A0D5LRN3"/>
<dbReference type="SUPFAM" id="SSF53850">
    <property type="entry name" value="Periplasmic binding protein-like II"/>
    <property type="match status" value="1"/>
</dbReference>
<dbReference type="KEGG" id="mey:TM49_15825"/>
<dbReference type="InterPro" id="IPR027939">
    <property type="entry name" value="NMT1/THI5"/>
</dbReference>
<dbReference type="HOGENOM" id="CLU_028871_1_1_5"/>